<dbReference type="AlphaFoldDB" id="A0A6N2U9T3"/>
<dbReference type="EMBL" id="WDPD01000003">
    <property type="protein sequence ID" value="KAB7461716.1"/>
    <property type="molecule type" value="Genomic_DNA"/>
</dbReference>
<feature type="region of interest" description="Disordered" evidence="4">
    <location>
        <begin position="141"/>
        <end position="166"/>
    </location>
</feature>
<proteinExistence type="predicted"/>
<dbReference type="EMBL" id="CACRSP010000009">
    <property type="protein sequence ID" value="VYT13423.1"/>
    <property type="molecule type" value="Genomic_DNA"/>
</dbReference>
<evidence type="ECO:0000256" key="1">
    <source>
        <dbReference type="ARBA" id="ARBA00023015"/>
    </source>
</evidence>
<dbReference type="InterPro" id="IPR000835">
    <property type="entry name" value="HTH_MarR-typ"/>
</dbReference>
<keyword evidence="2" id="KW-0238">DNA-binding</keyword>
<dbReference type="Gene3D" id="1.10.10.10">
    <property type="entry name" value="Winged helix-like DNA-binding domain superfamily/Winged helix DNA-binding domain"/>
    <property type="match status" value="1"/>
</dbReference>
<name>A0A6N2U9T3_9BIFI</name>
<feature type="compositionally biased region" description="Gly residues" evidence="4">
    <location>
        <begin position="157"/>
        <end position="166"/>
    </location>
</feature>
<dbReference type="PANTHER" id="PTHR42756:SF1">
    <property type="entry name" value="TRANSCRIPTIONAL REPRESSOR OF EMRAB OPERON"/>
    <property type="match status" value="1"/>
</dbReference>
<evidence type="ECO:0000313" key="7">
    <source>
        <dbReference type="EMBL" id="VYT13423.1"/>
    </source>
</evidence>
<dbReference type="RefSeq" id="WP_034521935.1">
    <property type="nucleotide sequence ID" value="NZ_CACRSP010000009.1"/>
</dbReference>
<evidence type="ECO:0000313" key="6">
    <source>
        <dbReference type="EMBL" id="KAB7461716.1"/>
    </source>
</evidence>
<dbReference type="PANTHER" id="PTHR42756">
    <property type="entry name" value="TRANSCRIPTIONAL REGULATOR, MARR"/>
    <property type="match status" value="1"/>
</dbReference>
<dbReference type="GO" id="GO:0003677">
    <property type="term" value="F:DNA binding"/>
    <property type="evidence" value="ECO:0007669"/>
    <property type="project" value="UniProtKB-KW"/>
</dbReference>
<dbReference type="SUPFAM" id="SSF46785">
    <property type="entry name" value="Winged helix' DNA-binding domain"/>
    <property type="match status" value="1"/>
</dbReference>
<accession>A0A6N2U9T3</accession>
<sequence length="166" mass="18678">MGYEQEAFRKLMSNIWGKKSRMQEEMSKGAKGEPFIVQELSRKGPQTPTQLAVAMRATTGRVSTLLSALEKKGQITREIDPNDRRIVHVSLTEAGERRAEKQREDMREAVCWIFSQMGERRTREFVDLAVEFTTYMSLCMPGKSRPTPEQVRQAFGSTGGSDGAAS</sequence>
<gene>
    <name evidence="7" type="ORF">BDLFYP24_00218</name>
    <name evidence="6" type="ORF">GBB04_04485</name>
</gene>
<protein>
    <submittedName>
        <fullName evidence="7">MarR family protein</fullName>
    </submittedName>
    <submittedName>
        <fullName evidence="6">MarR family transcriptional regulator</fullName>
    </submittedName>
</protein>
<reference evidence="7" key="2">
    <citation type="submission" date="2019-11" db="EMBL/GenBank/DDBJ databases">
        <authorList>
            <person name="Feng L."/>
        </authorList>
    </citation>
    <scope>NUCLEOTIDE SEQUENCE</scope>
    <source>
        <strain evidence="7">BdentiumLFYP24</strain>
    </source>
</reference>
<dbReference type="PRINTS" id="PR00598">
    <property type="entry name" value="HTHMARR"/>
</dbReference>
<evidence type="ECO:0000313" key="8">
    <source>
        <dbReference type="Proteomes" id="UP000429211"/>
    </source>
</evidence>
<keyword evidence="1" id="KW-0805">Transcription regulation</keyword>
<dbReference type="Pfam" id="PF01047">
    <property type="entry name" value="MarR"/>
    <property type="match status" value="1"/>
</dbReference>
<dbReference type="GO" id="GO:0003700">
    <property type="term" value="F:DNA-binding transcription factor activity"/>
    <property type="evidence" value="ECO:0007669"/>
    <property type="project" value="InterPro"/>
</dbReference>
<dbReference type="InterPro" id="IPR036390">
    <property type="entry name" value="WH_DNA-bd_sf"/>
</dbReference>
<dbReference type="SMART" id="SM00347">
    <property type="entry name" value="HTH_MARR"/>
    <property type="match status" value="1"/>
</dbReference>
<dbReference type="Proteomes" id="UP000429211">
    <property type="component" value="Unassembled WGS sequence"/>
</dbReference>
<reference evidence="6 8" key="1">
    <citation type="journal article" date="2019" name="Nat. Med.">
        <title>A library of human gut bacterial isolates paired with longitudinal multiomics data enables mechanistic microbiome research.</title>
        <authorList>
            <person name="Poyet M."/>
            <person name="Groussin M."/>
            <person name="Gibbons S.M."/>
            <person name="Avila-Pacheco J."/>
            <person name="Jiang X."/>
            <person name="Kearney S.M."/>
            <person name="Perrotta A.R."/>
            <person name="Berdy B."/>
            <person name="Zhao S."/>
            <person name="Lieberman T.D."/>
            <person name="Swanson P.K."/>
            <person name="Smith M."/>
            <person name="Roesemann S."/>
            <person name="Alexander J.E."/>
            <person name="Rich S.A."/>
            <person name="Livny J."/>
            <person name="Vlamakis H."/>
            <person name="Clish C."/>
            <person name="Bullock K."/>
            <person name="Deik A."/>
            <person name="Scott J."/>
            <person name="Pierce K.A."/>
            <person name="Xavier R.J."/>
            <person name="Alm E.J."/>
        </authorList>
    </citation>
    <scope>NUCLEOTIDE SEQUENCE [LARGE SCALE GENOMIC DNA]</scope>
    <source>
        <strain evidence="6 8">BIOML-A2</strain>
    </source>
</reference>
<feature type="domain" description="HTH marR-type" evidence="5">
    <location>
        <begin position="1"/>
        <end position="134"/>
    </location>
</feature>
<organism evidence="7">
    <name type="scientific">Bifidobacterium dentium</name>
    <dbReference type="NCBI Taxonomy" id="1689"/>
    <lineage>
        <taxon>Bacteria</taxon>
        <taxon>Bacillati</taxon>
        <taxon>Actinomycetota</taxon>
        <taxon>Actinomycetes</taxon>
        <taxon>Bifidobacteriales</taxon>
        <taxon>Bifidobacteriaceae</taxon>
        <taxon>Bifidobacterium</taxon>
    </lineage>
</organism>
<evidence type="ECO:0000256" key="3">
    <source>
        <dbReference type="ARBA" id="ARBA00023163"/>
    </source>
</evidence>
<evidence type="ECO:0000256" key="2">
    <source>
        <dbReference type="ARBA" id="ARBA00023125"/>
    </source>
</evidence>
<dbReference type="InterPro" id="IPR036388">
    <property type="entry name" value="WH-like_DNA-bd_sf"/>
</dbReference>
<evidence type="ECO:0000256" key="4">
    <source>
        <dbReference type="SAM" id="MobiDB-lite"/>
    </source>
</evidence>
<dbReference type="PROSITE" id="PS50995">
    <property type="entry name" value="HTH_MARR_2"/>
    <property type="match status" value="1"/>
</dbReference>
<evidence type="ECO:0000259" key="5">
    <source>
        <dbReference type="PROSITE" id="PS50995"/>
    </source>
</evidence>
<keyword evidence="3" id="KW-0804">Transcription</keyword>